<evidence type="ECO:0000256" key="1">
    <source>
        <dbReference type="SAM" id="MobiDB-lite"/>
    </source>
</evidence>
<organism evidence="2 3">
    <name type="scientific">Capsaspora owczarzaki (strain ATCC 30864)</name>
    <dbReference type="NCBI Taxonomy" id="595528"/>
    <lineage>
        <taxon>Eukaryota</taxon>
        <taxon>Filasterea</taxon>
        <taxon>Capsaspora</taxon>
    </lineage>
</organism>
<accession>A0A0D2WIS7</accession>
<evidence type="ECO:0000313" key="2">
    <source>
        <dbReference type="EMBL" id="KJE89805.1"/>
    </source>
</evidence>
<proteinExistence type="predicted"/>
<evidence type="ECO:0000313" key="3">
    <source>
        <dbReference type="Proteomes" id="UP000008743"/>
    </source>
</evidence>
<protein>
    <submittedName>
        <fullName evidence="2">Uncharacterized protein</fullName>
    </submittedName>
</protein>
<feature type="region of interest" description="Disordered" evidence="1">
    <location>
        <begin position="300"/>
        <end position="351"/>
    </location>
</feature>
<feature type="compositionally biased region" description="Basic and acidic residues" evidence="1">
    <location>
        <begin position="340"/>
        <end position="351"/>
    </location>
</feature>
<dbReference type="AlphaFoldDB" id="A0A0D2WIS7"/>
<gene>
    <name evidence="2" type="ORF">CAOG_009393</name>
</gene>
<dbReference type="InParanoid" id="A0A0D2WIS7"/>
<dbReference type="EMBL" id="KE346361">
    <property type="protein sequence ID" value="KJE89805.1"/>
    <property type="molecule type" value="Genomic_DNA"/>
</dbReference>
<name>A0A0D2WIS7_CAPO3</name>
<feature type="compositionally biased region" description="Basic residues" evidence="1">
    <location>
        <begin position="300"/>
        <end position="310"/>
    </location>
</feature>
<reference evidence="3" key="1">
    <citation type="submission" date="2011-02" db="EMBL/GenBank/DDBJ databases">
        <title>The Genome Sequence of Capsaspora owczarzaki ATCC 30864.</title>
        <authorList>
            <person name="Russ C."/>
            <person name="Cuomo C."/>
            <person name="Burger G."/>
            <person name="Gray M.W."/>
            <person name="Holland P.W.H."/>
            <person name="King N."/>
            <person name="Lang F.B.F."/>
            <person name="Roger A.J."/>
            <person name="Ruiz-Trillo I."/>
            <person name="Young S.K."/>
            <person name="Zeng Q."/>
            <person name="Gargeya S."/>
            <person name="Alvarado L."/>
            <person name="Berlin A."/>
            <person name="Chapman S.B."/>
            <person name="Chen Z."/>
            <person name="Freedman E."/>
            <person name="Gellesch M."/>
            <person name="Goldberg J."/>
            <person name="Griggs A."/>
            <person name="Gujja S."/>
            <person name="Heilman E."/>
            <person name="Heiman D."/>
            <person name="Howarth C."/>
            <person name="Mehta T."/>
            <person name="Neiman D."/>
            <person name="Pearson M."/>
            <person name="Roberts A."/>
            <person name="Saif S."/>
            <person name="Shea T."/>
            <person name="Shenoy N."/>
            <person name="Sisk P."/>
            <person name="Stolte C."/>
            <person name="Sykes S."/>
            <person name="White J."/>
            <person name="Yandava C."/>
            <person name="Haas B."/>
            <person name="Nusbaum C."/>
            <person name="Birren B."/>
        </authorList>
    </citation>
    <scope>NUCLEOTIDE SEQUENCE</scope>
    <source>
        <strain evidence="3">ATCC 30864</strain>
    </source>
</reference>
<keyword evidence="3" id="KW-1185">Reference proteome</keyword>
<feature type="compositionally biased region" description="Basic and acidic residues" evidence="1">
    <location>
        <begin position="311"/>
        <end position="323"/>
    </location>
</feature>
<dbReference type="Proteomes" id="UP000008743">
    <property type="component" value="Unassembled WGS sequence"/>
</dbReference>
<sequence>MRPSVANRAPVPLCTSQQRRIRRENRLLLLWASKGSSRLLALFKDGTIRAQLFGRTSAWLQAGLELLEEFDALLDQKGGGVEHGQPRSSSRRRWGACRCGSLRNNRECTDATLRGGEIDFWADIGPQERPRKPQIARSQQSRWVWELEHPLACATSNHLHTRACRALWIKALLCTGGQAGHHELGWLMISNVVIVARSAAVAAVLFALRSNPCTLSVCRVLGGGWNRVSVEGARLAQIAWQHGRKPSARDGSHEHDGCTRIECPCSRLKLEQRSAASLGGLAAAAAAAAFGRNRAQQHWRCVQRRGRRSKPRDANTRCADHRCGSLGARQPQHAQRKRVQRDQTEREDRLQ</sequence>